<keyword evidence="1" id="KW-0472">Membrane</keyword>
<sequence>MVQTMATFSLLLVFFSVAGILLYNTSEYFRGQLMFAFEGFFNYFNKGEFTTGSTEVLQTMWRWPEDDKTWIIGSGWYGGFVYSTDIGYCRLILYSGLIGFVTFASSFVYYAYYFARKYPRYFWLFLFYLAMTFIVWLKVSTDILMIYVFFFWFTAEESDHINGIFPEATAELCE</sequence>
<reference evidence="3" key="1">
    <citation type="journal article" date="2019" name="Int. J. Syst. Evol. Microbiol.">
        <title>The Global Catalogue of Microorganisms (GCM) 10K type strain sequencing project: providing services to taxonomists for standard genome sequencing and annotation.</title>
        <authorList>
            <consortium name="The Broad Institute Genomics Platform"/>
            <consortium name="The Broad Institute Genome Sequencing Center for Infectious Disease"/>
            <person name="Wu L."/>
            <person name="Ma J."/>
        </authorList>
    </citation>
    <scope>NUCLEOTIDE SEQUENCE [LARGE SCALE GENOMIC DNA]</scope>
    <source>
        <strain evidence="3">JCM 30531</strain>
    </source>
</reference>
<organism evidence="2 3">
    <name type="scientific">Porphyromonas pasteri</name>
    <dbReference type="NCBI Taxonomy" id="1583331"/>
    <lineage>
        <taxon>Bacteria</taxon>
        <taxon>Pseudomonadati</taxon>
        <taxon>Bacteroidota</taxon>
        <taxon>Bacteroidia</taxon>
        <taxon>Bacteroidales</taxon>
        <taxon>Porphyromonadaceae</taxon>
        <taxon>Porphyromonas</taxon>
    </lineage>
</organism>
<feature type="transmembrane region" description="Helical" evidence="1">
    <location>
        <begin position="121"/>
        <end position="139"/>
    </location>
</feature>
<evidence type="ECO:0000256" key="1">
    <source>
        <dbReference type="SAM" id="Phobius"/>
    </source>
</evidence>
<protein>
    <submittedName>
        <fullName evidence="2">Uncharacterized protein</fullName>
    </submittedName>
</protein>
<accession>A0ABQ2H628</accession>
<evidence type="ECO:0000313" key="2">
    <source>
        <dbReference type="EMBL" id="GGM51710.1"/>
    </source>
</evidence>
<dbReference type="EMBL" id="BMPU01000002">
    <property type="protein sequence ID" value="GGM51710.1"/>
    <property type="molecule type" value="Genomic_DNA"/>
</dbReference>
<keyword evidence="1" id="KW-1133">Transmembrane helix</keyword>
<gene>
    <name evidence="2" type="ORF">GCM10007088_07860</name>
</gene>
<name>A0ABQ2H628_9PORP</name>
<dbReference type="Proteomes" id="UP000653477">
    <property type="component" value="Unassembled WGS sequence"/>
</dbReference>
<keyword evidence="3" id="KW-1185">Reference proteome</keyword>
<feature type="transmembrane region" description="Helical" evidence="1">
    <location>
        <begin position="91"/>
        <end position="115"/>
    </location>
</feature>
<evidence type="ECO:0000313" key="3">
    <source>
        <dbReference type="Proteomes" id="UP000653477"/>
    </source>
</evidence>
<proteinExistence type="predicted"/>
<feature type="transmembrane region" description="Helical" evidence="1">
    <location>
        <begin position="6"/>
        <end position="24"/>
    </location>
</feature>
<keyword evidence="1" id="KW-0812">Transmembrane</keyword>
<comment type="caution">
    <text evidence="2">The sequence shown here is derived from an EMBL/GenBank/DDBJ whole genome shotgun (WGS) entry which is preliminary data.</text>
</comment>